<comment type="caution">
    <text evidence="1">The sequence shown here is derived from an EMBL/GenBank/DDBJ whole genome shotgun (WGS) entry which is preliminary data.</text>
</comment>
<protein>
    <submittedName>
        <fullName evidence="1">Uncharacterized protein</fullName>
    </submittedName>
</protein>
<reference evidence="1 2" key="1">
    <citation type="submission" date="2021-03" db="EMBL/GenBank/DDBJ databases">
        <title>Antimicrobial resistance genes in bacteria isolated from Japanese honey, and their potential for conferring macrolide and lincosamide resistance in the American foulbrood pathogen Paenibacillus larvae.</title>
        <authorList>
            <person name="Okamoto M."/>
            <person name="Kumagai M."/>
            <person name="Kanamori H."/>
            <person name="Takamatsu D."/>
        </authorList>
    </citation>
    <scope>NUCLEOTIDE SEQUENCE [LARGE SCALE GENOMIC DNA]</scope>
    <source>
        <strain evidence="1 2">J8TS2</strain>
    </source>
</reference>
<proteinExistence type="predicted"/>
<dbReference type="EMBL" id="BORB01000010">
    <property type="protein sequence ID" value="GIN57222.1"/>
    <property type="molecule type" value="Genomic_DNA"/>
</dbReference>
<dbReference type="Proteomes" id="UP000679950">
    <property type="component" value="Unassembled WGS sequence"/>
</dbReference>
<keyword evidence="2" id="KW-1185">Reference proteome</keyword>
<name>A0ABQ4KGY4_9BACI</name>
<evidence type="ECO:0000313" key="2">
    <source>
        <dbReference type="Proteomes" id="UP000679950"/>
    </source>
</evidence>
<evidence type="ECO:0000313" key="1">
    <source>
        <dbReference type="EMBL" id="GIN57222.1"/>
    </source>
</evidence>
<dbReference type="RefSeq" id="WP_158320732.1">
    <property type="nucleotide sequence ID" value="NZ_BORB01000010.1"/>
</dbReference>
<organism evidence="1 2">
    <name type="scientific">Lederbergia ruris</name>
    <dbReference type="NCBI Taxonomy" id="217495"/>
    <lineage>
        <taxon>Bacteria</taxon>
        <taxon>Bacillati</taxon>
        <taxon>Bacillota</taxon>
        <taxon>Bacilli</taxon>
        <taxon>Bacillales</taxon>
        <taxon>Bacillaceae</taxon>
        <taxon>Lederbergia</taxon>
    </lineage>
</organism>
<accession>A0ABQ4KGY4</accession>
<gene>
    <name evidence="1" type="ORF">J8TS2_15410</name>
</gene>
<sequence>MVSEKGYHSVEMLVGDLILMLGKANHELYELKARVDYLESLLQKPIIKSSPDSTLNLERKMAQ</sequence>